<dbReference type="InterPro" id="IPR011990">
    <property type="entry name" value="TPR-like_helical_dom_sf"/>
</dbReference>
<dbReference type="AlphaFoldDB" id="A0AAQ3KRT4"/>
<dbReference type="EMBL" id="CP136896">
    <property type="protein sequence ID" value="WOL13644.1"/>
    <property type="molecule type" value="Genomic_DNA"/>
</dbReference>
<feature type="repeat" description="PPR" evidence="2">
    <location>
        <begin position="107"/>
        <end position="141"/>
    </location>
</feature>
<dbReference type="PANTHER" id="PTHR47003:SF3">
    <property type="entry name" value="SMALL RIBOSOMAL SUBUNIT PROTEIN MS81 (RPPR8)"/>
    <property type="match status" value="1"/>
</dbReference>
<dbReference type="Gene3D" id="1.25.40.10">
    <property type="entry name" value="Tetratricopeptide repeat domain"/>
    <property type="match status" value="3"/>
</dbReference>
<sequence>MRNAWRKLPLRSLPRIASCTSGLEPPILQVRVPELPKSTFLLPFLGRNDALPNPAIRWFSSDPAGSDEIKAELESLNLSFSQHTVDMVLQQLRCLQSASKDGRVRLNSKAYNRMLETLGKNRRSEEFWRVVETMKKKGFGISKDTYLAVSKSFEEEKMEKDVNLLKEAYSLGSVGNETGRMRREICKILREEGTGEAIQKKLDESNVSLSSELVITVLKSTSQHPDKALLFLEWVEKKTAFKIDGVIYKVMAKILSRKDCIIQFQSLLQKMRAQGYELDKETYIEVSHRLHQYRIIVGAVDVYELAMGGLEKPSPSDFLFLFKKVVVSKDLHYDLITRIVRIFIDDGNCIKGSVFDGVLKSLASVGRLAECDKVLKAMEEGGFVADSSVYDRVVIGLCNAGRVKNAYKMLKEMVAKSNVQPLHSTYKFLIENLINKGYLGEASVLMELMKTKGFHPIIDPFIRYMSKSGTVDDAMGFLKAMTVKEFPSKTVFIRLFETLLKAGRYEVAHGILSKSPGCVRNHADVLDLFYTMKPNEASTAAA</sequence>
<dbReference type="Proteomes" id="UP001327560">
    <property type="component" value="Chromosome 7"/>
</dbReference>
<dbReference type="InterPro" id="IPR044578">
    <property type="entry name" value="BIR6-like"/>
</dbReference>
<gene>
    <name evidence="3" type="ORF">Cni_G22417</name>
</gene>
<feature type="repeat" description="PPR" evidence="2">
    <location>
        <begin position="386"/>
        <end position="421"/>
    </location>
</feature>
<dbReference type="InterPro" id="IPR002885">
    <property type="entry name" value="PPR_rpt"/>
</dbReference>
<dbReference type="PROSITE" id="PS51375">
    <property type="entry name" value="PPR"/>
    <property type="match status" value="2"/>
</dbReference>
<evidence type="ECO:0008006" key="5">
    <source>
        <dbReference type="Google" id="ProtNLM"/>
    </source>
</evidence>
<protein>
    <recommendedName>
        <fullName evidence="5">Pentatricopeptide repeat-containing protein</fullName>
    </recommendedName>
</protein>
<keyword evidence="1" id="KW-0677">Repeat</keyword>
<reference evidence="3 4" key="1">
    <citation type="submission" date="2023-10" db="EMBL/GenBank/DDBJ databases">
        <title>Chromosome-scale genome assembly provides insights into flower coloration mechanisms of Canna indica.</title>
        <authorList>
            <person name="Li C."/>
        </authorList>
    </citation>
    <scope>NUCLEOTIDE SEQUENCE [LARGE SCALE GENOMIC DNA]</scope>
    <source>
        <tissue evidence="3">Flower</tissue>
    </source>
</reference>
<accession>A0AAQ3KRT4</accession>
<name>A0AAQ3KRT4_9LILI</name>
<evidence type="ECO:0000256" key="2">
    <source>
        <dbReference type="PROSITE-ProRule" id="PRU00708"/>
    </source>
</evidence>
<keyword evidence="4" id="KW-1185">Reference proteome</keyword>
<evidence type="ECO:0000313" key="4">
    <source>
        <dbReference type="Proteomes" id="UP001327560"/>
    </source>
</evidence>
<evidence type="ECO:0000313" key="3">
    <source>
        <dbReference type="EMBL" id="WOL13644.1"/>
    </source>
</evidence>
<proteinExistence type="predicted"/>
<evidence type="ECO:0000256" key="1">
    <source>
        <dbReference type="ARBA" id="ARBA00022737"/>
    </source>
</evidence>
<dbReference type="Pfam" id="PF01535">
    <property type="entry name" value="PPR"/>
    <property type="match status" value="3"/>
</dbReference>
<dbReference type="PANTHER" id="PTHR47003">
    <property type="entry name" value="OS01G0970900 PROTEIN"/>
    <property type="match status" value="1"/>
</dbReference>
<organism evidence="3 4">
    <name type="scientific">Canna indica</name>
    <name type="common">Indian-shot</name>
    <dbReference type="NCBI Taxonomy" id="4628"/>
    <lineage>
        <taxon>Eukaryota</taxon>
        <taxon>Viridiplantae</taxon>
        <taxon>Streptophyta</taxon>
        <taxon>Embryophyta</taxon>
        <taxon>Tracheophyta</taxon>
        <taxon>Spermatophyta</taxon>
        <taxon>Magnoliopsida</taxon>
        <taxon>Liliopsida</taxon>
        <taxon>Zingiberales</taxon>
        <taxon>Cannaceae</taxon>
        <taxon>Canna</taxon>
    </lineage>
</organism>
<dbReference type="NCBIfam" id="TIGR00756">
    <property type="entry name" value="PPR"/>
    <property type="match status" value="1"/>
</dbReference>
<dbReference type="GO" id="GO:0008380">
    <property type="term" value="P:RNA splicing"/>
    <property type="evidence" value="ECO:0007669"/>
    <property type="project" value="InterPro"/>
</dbReference>